<keyword evidence="2" id="KW-1185">Reference proteome</keyword>
<dbReference type="WBParaSite" id="nRc.2.0.1.t28274-RA">
    <property type="protein sequence ID" value="nRc.2.0.1.t28274-RA"/>
    <property type="gene ID" value="nRc.2.0.1.g28274"/>
</dbReference>
<feature type="region of interest" description="Disordered" evidence="1">
    <location>
        <begin position="1"/>
        <end position="47"/>
    </location>
</feature>
<organism evidence="2 3">
    <name type="scientific">Romanomermis culicivorax</name>
    <name type="common">Nematode worm</name>
    <dbReference type="NCBI Taxonomy" id="13658"/>
    <lineage>
        <taxon>Eukaryota</taxon>
        <taxon>Metazoa</taxon>
        <taxon>Ecdysozoa</taxon>
        <taxon>Nematoda</taxon>
        <taxon>Enoplea</taxon>
        <taxon>Dorylaimia</taxon>
        <taxon>Mermithida</taxon>
        <taxon>Mermithoidea</taxon>
        <taxon>Mermithidae</taxon>
        <taxon>Romanomermis</taxon>
    </lineage>
</organism>
<feature type="compositionally biased region" description="Basic and acidic residues" evidence="1">
    <location>
        <begin position="21"/>
        <end position="35"/>
    </location>
</feature>
<feature type="compositionally biased region" description="Acidic residues" evidence="1">
    <location>
        <begin position="36"/>
        <end position="47"/>
    </location>
</feature>
<dbReference type="AlphaFoldDB" id="A0A915JPT7"/>
<accession>A0A915JPT7</accession>
<evidence type="ECO:0000256" key="1">
    <source>
        <dbReference type="SAM" id="MobiDB-lite"/>
    </source>
</evidence>
<evidence type="ECO:0000313" key="2">
    <source>
        <dbReference type="Proteomes" id="UP000887565"/>
    </source>
</evidence>
<sequence length="77" mass="8841">MPSSLNASPIWAEETEQEQLEEQRSRLDDHNRLLIDPDDDEDGPGDEEILTQSQAICILLSLSNYNFKQEAENFFSI</sequence>
<dbReference type="Proteomes" id="UP000887565">
    <property type="component" value="Unplaced"/>
</dbReference>
<evidence type="ECO:0000313" key="3">
    <source>
        <dbReference type="WBParaSite" id="nRc.2.0.1.t28274-RA"/>
    </source>
</evidence>
<proteinExistence type="predicted"/>
<protein>
    <submittedName>
        <fullName evidence="3">Uncharacterized protein</fullName>
    </submittedName>
</protein>
<reference evidence="3" key="1">
    <citation type="submission" date="2022-11" db="UniProtKB">
        <authorList>
            <consortium name="WormBaseParasite"/>
        </authorList>
    </citation>
    <scope>IDENTIFICATION</scope>
</reference>
<name>A0A915JPT7_ROMCU</name>